<name>A0ABN9BRF0_9NEOB</name>
<feature type="non-terminal residue" evidence="1">
    <location>
        <position position="1"/>
    </location>
</feature>
<keyword evidence="2" id="KW-1185">Reference proteome</keyword>
<organism evidence="1 2">
    <name type="scientific">Staurois parvus</name>
    <dbReference type="NCBI Taxonomy" id="386267"/>
    <lineage>
        <taxon>Eukaryota</taxon>
        <taxon>Metazoa</taxon>
        <taxon>Chordata</taxon>
        <taxon>Craniata</taxon>
        <taxon>Vertebrata</taxon>
        <taxon>Euteleostomi</taxon>
        <taxon>Amphibia</taxon>
        <taxon>Batrachia</taxon>
        <taxon>Anura</taxon>
        <taxon>Neobatrachia</taxon>
        <taxon>Ranoidea</taxon>
        <taxon>Ranidae</taxon>
        <taxon>Staurois</taxon>
    </lineage>
</organism>
<comment type="caution">
    <text evidence="1">The sequence shown here is derived from an EMBL/GenBank/DDBJ whole genome shotgun (WGS) entry which is preliminary data.</text>
</comment>
<sequence>RNSWYCGGRLLYDCVVTISACDSLIGRELVPQTWFPQCSSQWENVKFTVRAPPVDGGIMGRKPRDAQDDRKFR</sequence>
<evidence type="ECO:0000313" key="1">
    <source>
        <dbReference type="EMBL" id="CAI9550153.1"/>
    </source>
</evidence>
<reference evidence="1" key="1">
    <citation type="submission" date="2023-05" db="EMBL/GenBank/DDBJ databases">
        <authorList>
            <person name="Stuckert A."/>
        </authorList>
    </citation>
    <scope>NUCLEOTIDE SEQUENCE</scope>
</reference>
<dbReference type="EMBL" id="CATNWA010005505">
    <property type="protein sequence ID" value="CAI9550153.1"/>
    <property type="molecule type" value="Genomic_DNA"/>
</dbReference>
<dbReference type="Proteomes" id="UP001162483">
    <property type="component" value="Unassembled WGS sequence"/>
</dbReference>
<evidence type="ECO:0000313" key="2">
    <source>
        <dbReference type="Proteomes" id="UP001162483"/>
    </source>
</evidence>
<protein>
    <submittedName>
        <fullName evidence="1">Uncharacterized protein</fullName>
    </submittedName>
</protein>
<gene>
    <name evidence="1" type="ORF">SPARVUS_LOCUS3461964</name>
</gene>
<proteinExistence type="predicted"/>
<accession>A0ABN9BRF0</accession>